<protein>
    <submittedName>
        <fullName evidence="2">Uncharacterized protein</fullName>
    </submittedName>
</protein>
<name>A0A4Q2U234_9HYPH</name>
<dbReference type="PROSITE" id="PS51257">
    <property type="entry name" value="PROKAR_LIPOPROTEIN"/>
    <property type="match status" value="1"/>
</dbReference>
<reference evidence="2 3" key="1">
    <citation type="submission" date="2018-12" db="EMBL/GenBank/DDBJ databases">
        <authorList>
            <person name="Grouzdev D.S."/>
            <person name="Krutkina M.S."/>
        </authorList>
    </citation>
    <scope>NUCLEOTIDE SEQUENCE [LARGE SCALE GENOMIC DNA]</scope>
    <source>
        <strain evidence="2 3">RmlP026</strain>
    </source>
</reference>
<accession>A0A4Q2U234</accession>
<feature type="signal peptide" evidence="1">
    <location>
        <begin position="1"/>
        <end position="22"/>
    </location>
</feature>
<dbReference type="RefSeq" id="WP_129228681.1">
    <property type="nucleotide sequence ID" value="NZ_QYBB01000030.1"/>
</dbReference>
<evidence type="ECO:0000313" key="2">
    <source>
        <dbReference type="EMBL" id="RYC30180.1"/>
    </source>
</evidence>
<keyword evidence="1" id="KW-0732">Signal</keyword>
<comment type="caution">
    <text evidence="2">The sequence shown here is derived from an EMBL/GenBank/DDBJ whole genome shotgun (WGS) entry which is preliminary data.</text>
</comment>
<evidence type="ECO:0000313" key="3">
    <source>
        <dbReference type="Proteomes" id="UP000290759"/>
    </source>
</evidence>
<dbReference type="Proteomes" id="UP000290759">
    <property type="component" value="Unassembled WGS sequence"/>
</dbReference>
<gene>
    <name evidence="2" type="ORF">D3273_20100</name>
</gene>
<organism evidence="2 3">
    <name type="scientific">Lichenibacterium minor</name>
    <dbReference type="NCBI Taxonomy" id="2316528"/>
    <lineage>
        <taxon>Bacteria</taxon>
        <taxon>Pseudomonadati</taxon>
        <taxon>Pseudomonadota</taxon>
        <taxon>Alphaproteobacteria</taxon>
        <taxon>Hyphomicrobiales</taxon>
        <taxon>Lichenihabitantaceae</taxon>
        <taxon>Lichenibacterium</taxon>
    </lineage>
</organism>
<dbReference type="AlphaFoldDB" id="A0A4Q2U234"/>
<keyword evidence="3" id="KW-1185">Reference proteome</keyword>
<proteinExistence type="predicted"/>
<reference evidence="2 3" key="2">
    <citation type="submission" date="2019-02" db="EMBL/GenBank/DDBJ databases">
        <title>'Lichenibacterium ramalinii' gen. nov. sp. nov., 'Lichenibacterium minor' gen. nov. sp. nov.</title>
        <authorList>
            <person name="Pankratov T."/>
        </authorList>
    </citation>
    <scope>NUCLEOTIDE SEQUENCE [LARGE SCALE GENOMIC DNA]</scope>
    <source>
        <strain evidence="2 3">RmlP026</strain>
    </source>
</reference>
<evidence type="ECO:0000256" key="1">
    <source>
        <dbReference type="SAM" id="SignalP"/>
    </source>
</evidence>
<dbReference type="EMBL" id="QYBB01000030">
    <property type="protein sequence ID" value="RYC30180.1"/>
    <property type="molecule type" value="Genomic_DNA"/>
</dbReference>
<sequence>MRMTAALTLCCLLAACADGGSASDRARNGHDLGAFGNAGLALQSEVRTDARNVDDIARRAGAAVP</sequence>
<feature type="chain" id="PRO_5020710672" evidence="1">
    <location>
        <begin position="23"/>
        <end position="65"/>
    </location>
</feature>